<dbReference type="EnsemblPlants" id="ORGLA09G0087100.1">
    <property type="protein sequence ID" value="ORGLA09G0087100.1"/>
    <property type="gene ID" value="ORGLA09G0087100"/>
</dbReference>
<dbReference type="EC" id="2.7.1.82" evidence="3"/>
<sequence length="420" mass="47552">MGSEGRSWSGAAAVGGGVEGEAAIAAVVAPAPGDVPASAASVDIALPLPEMTPRIIGICKELVRGWSSLDSSRFSIETVSGGITNMLLKVSAEDGKGNKSSVTVRLYGPNTDLVIDRKRELQAIPHLSAAGFGAQLLGTFENGMVQSFIYARTLTPSDMKEPRIAAEIAKEIRRFHQVDIPGSKEPQLWDDIFKFMKKASILEFEDKEKQKRYETISFRKIQDEVKELKVLWMLGAISFILFKEPLLFIFFLHHRRAHIHKDLSDLLHAPVVFSHNDLLSGNLMLNDLEEKLYFIDFEYGSYSYRGYDIANHFNEYAGYDCDYSLYPDKNSQYHFFRNYLQPDRPSEVQLQDLDALYVETNTYRLASHIYWALWALIQAKVSPIDFDYLGYFFLRYDEYKKQRESCLSLAESSLSALKNG</sequence>
<dbReference type="InterPro" id="IPR011009">
    <property type="entry name" value="Kinase-like_dom_sf"/>
</dbReference>
<dbReference type="GO" id="GO:0006646">
    <property type="term" value="P:phosphatidylethanolamine biosynthetic process"/>
    <property type="evidence" value="ECO:0007669"/>
    <property type="project" value="TreeGrafter"/>
</dbReference>
<accession>I1QP92</accession>
<reference evidence="5 6" key="2">
    <citation type="submission" date="2018-04" db="EMBL/GenBank/DDBJ databases">
        <title>OglaRS2 (Oryza glaberrima Reference Sequence Version 2).</title>
        <authorList>
            <person name="Zhang J."/>
            <person name="Kudrna D."/>
            <person name="Lee S."/>
            <person name="Talag J."/>
            <person name="Rajasekar S."/>
            <person name="Wing R.A."/>
        </authorList>
    </citation>
    <scope>NUCLEOTIDE SEQUENCE [LARGE SCALE GENOMIC DNA]</scope>
    <source>
        <strain evidence="5 6">cv. IRGC 96717</strain>
    </source>
</reference>
<protein>
    <recommendedName>
        <fullName evidence="3">ethanolamine kinase</fullName>
        <ecNumber evidence="3">2.7.1.82</ecNumber>
    </recommendedName>
</protein>
<dbReference type="Gene3D" id="3.30.200.20">
    <property type="entry name" value="Phosphorylase Kinase, domain 1"/>
    <property type="match status" value="1"/>
</dbReference>
<evidence type="ECO:0000256" key="1">
    <source>
        <dbReference type="ARBA" id="ARBA00037883"/>
    </source>
</evidence>
<dbReference type="OMA" id="EAPYYKI"/>
<dbReference type="AlphaFoldDB" id="I1QP92"/>
<evidence type="ECO:0000313" key="6">
    <source>
        <dbReference type="Proteomes" id="UP000007306"/>
    </source>
</evidence>
<evidence type="ECO:0000313" key="5">
    <source>
        <dbReference type="EnsemblPlants" id="ORGLA09G0087100.1"/>
    </source>
</evidence>
<organism evidence="5 6">
    <name type="scientific">Oryza glaberrima</name>
    <name type="common">African rice</name>
    <dbReference type="NCBI Taxonomy" id="4538"/>
    <lineage>
        <taxon>Eukaryota</taxon>
        <taxon>Viridiplantae</taxon>
        <taxon>Streptophyta</taxon>
        <taxon>Embryophyta</taxon>
        <taxon>Tracheophyta</taxon>
        <taxon>Spermatophyta</taxon>
        <taxon>Magnoliopsida</taxon>
        <taxon>Liliopsida</taxon>
        <taxon>Poales</taxon>
        <taxon>Poaceae</taxon>
        <taxon>BOP clade</taxon>
        <taxon>Oryzoideae</taxon>
        <taxon>Oryzeae</taxon>
        <taxon>Oryzinae</taxon>
        <taxon>Oryza</taxon>
    </lineage>
</organism>
<dbReference type="GO" id="GO:0004305">
    <property type="term" value="F:ethanolamine kinase activity"/>
    <property type="evidence" value="ECO:0007669"/>
    <property type="project" value="UniProtKB-EC"/>
</dbReference>
<comment type="similarity">
    <text evidence="2">Belongs to the choline/ethanolamine kinase family.</text>
</comment>
<dbReference type="SUPFAM" id="SSF56112">
    <property type="entry name" value="Protein kinase-like (PK-like)"/>
    <property type="match status" value="1"/>
</dbReference>
<dbReference type="Gene3D" id="3.90.1200.10">
    <property type="match status" value="1"/>
</dbReference>
<dbReference type="Proteomes" id="UP000007306">
    <property type="component" value="Chromosome 9"/>
</dbReference>
<feature type="transmembrane region" description="Helical" evidence="4">
    <location>
        <begin position="230"/>
        <end position="252"/>
    </location>
</feature>
<dbReference type="PANTHER" id="PTHR22603:SF66">
    <property type="entry name" value="ETHANOLAMINE KINASE"/>
    <property type="match status" value="1"/>
</dbReference>
<dbReference type="eggNOG" id="KOG4720">
    <property type="taxonomic scope" value="Eukaryota"/>
</dbReference>
<proteinExistence type="inferred from homology"/>
<dbReference type="HOGENOM" id="CLU_012712_0_0_1"/>
<evidence type="ECO:0000256" key="4">
    <source>
        <dbReference type="SAM" id="Phobius"/>
    </source>
</evidence>
<keyword evidence="4" id="KW-1133">Transmembrane helix</keyword>
<keyword evidence="4" id="KW-0472">Membrane</keyword>
<dbReference type="PANTHER" id="PTHR22603">
    <property type="entry name" value="CHOLINE/ETHANOALAMINE KINASE"/>
    <property type="match status" value="1"/>
</dbReference>
<reference evidence="5" key="1">
    <citation type="submission" date="2015-06" db="UniProtKB">
        <authorList>
            <consortium name="EnsemblPlants"/>
        </authorList>
    </citation>
    <scope>IDENTIFICATION</scope>
</reference>
<name>I1QP92_ORYGL</name>
<evidence type="ECO:0000256" key="2">
    <source>
        <dbReference type="ARBA" id="ARBA00038211"/>
    </source>
</evidence>
<keyword evidence="6" id="KW-1185">Reference proteome</keyword>
<dbReference type="STRING" id="4538.I1QP92"/>
<dbReference type="Gramene" id="ORGLA09G0087100.1">
    <property type="protein sequence ID" value="ORGLA09G0087100.1"/>
    <property type="gene ID" value="ORGLA09G0087100"/>
</dbReference>
<dbReference type="CDD" id="cd05157">
    <property type="entry name" value="ETNK_euk"/>
    <property type="match status" value="1"/>
</dbReference>
<dbReference type="GO" id="GO:0005886">
    <property type="term" value="C:plasma membrane"/>
    <property type="evidence" value="ECO:0007669"/>
    <property type="project" value="EnsemblPlants"/>
</dbReference>
<dbReference type="Pfam" id="PF01633">
    <property type="entry name" value="Choline_kinase"/>
    <property type="match status" value="1"/>
</dbReference>
<comment type="pathway">
    <text evidence="1">Phospholipid metabolism; phosphatidylethanolamine biosynthesis; phosphatidylethanolamine from ethanolamine: step 1/3.</text>
</comment>
<dbReference type="GO" id="GO:0005737">
    <property type="term" value="C:cytoplasm"/>
    <property type="evidence" value="ECO:0007669"/>
    <property type="project" value="TreeGrafter"/>
</dbReference>
<evidence type="ECO:0000256" key="3">
    <source>
        <dbReference type="ARBA" id="ARBA00038874"/>
    </source>
</evidence>
<keyword evidence="4" id="KW-0812">Transmembrane</keyword>